<protein>
    <submittedName>
        <fullName evidence="1">Uncharacterized protein</fullName>
    </submittedName>
</protein>
<proteinExistence type="predicted"/>
<reference evidence="1" key="1">
    <citation type="submission" date="2023-04" db="EMBL/GenBank/DDBJ databases">
        <title>Draft Genome sequencing of Naganishia species isolated from polar environments using Oxford Nanopore Technology.</title>
        <authorList>
            <person name="Leo P."/>
            <person name="Venkateswaran K."/>
        </authorList>
    </citation>
    <scope>NUCLEOTIDE SEQUENCE</scope>
    <source>
        <strain evidence="1">DBVPG 5303</strain>
    </source>
</reference>
<evidence type="ECO:0000313" key="1">
    <source>
        <dbReference type="EMBL" id="KAJ9127431.1"/>
    </source>
</evidence>
<name>A0ACC2XUX5_9TREE</name>
<accession>A0ACC2XUX5</accession>
<comment type="caution">
    <text evidence="1">The sequence shown here is derived from an EMBL/GenBank/DDBJ whole genome shotgun (WGS) entry which is preliminary data.</text>
</comment>
<sequence length="247" mass="26953">MSLCKNRADGGQGTFKGDLTTCTEDSFIVPLPAFVLCLGFLICFALRRHYPGESQDREVVGMATLKRGLAGRIGGRFGIGNKETKITPVKGERSGLNISLSSVLVLLMAVLFALHVYEMSRLHAGQLGIGILPVVNIGLTLAIISMIIPMYATNASRRHARPHFFPWSLVMVIFLGGMAVVLGVKLHTLYRTEALLGAAKINKTASKNPFSNGLRKLLNIAMCAIYSLCFFAYICVNLLDRRDAHRA</sequence>
<gene>
    <name evidence="1" type="ORF">QFC24_000839</name>
</gene>
<organism evidence="1 2">
    <name type="scientific">Naganishia onofrii</name>
    <dbReference type="NCBI Taxonomy" id="1851511"/>
    <lineage>
        <taxon>Eukaryota</taxon>
        <taxon>Fungi</taxon>
        <taxon>Dikarya</taxon>
        <taxon>Basidiomycota</taxon>
        <taxon>Agaricomycotina</taxon>
        <taxon>Tremellomycetes</taxon>
        <taxon>Filobasidiales</taxon>
        <taxon>Filobasidiaceae</taxon>
        <taxon>Naganishia</taxon>
    </lineage>
</organism>
<dbReference type="EMBL" id="JASBWV010000002">
    <property type="protein sequence ID" value="KAJ9127431.1"/>
    <property type="molecule type" value="Genomic_DNA"/>
</dbReference>
<dbReference type="Proteomes" id="UP001234202">
    <property type="component" value="Unassembled WGS sequence"/>
</dbReference>
<evidence type="ECO:0000313" key="2">
    <source>
        <dbReference type="Proteomes" id="UP001234202"/>
    </source>
</evidence>
<keyword evidence="2" id="KW-1185">Reference proteome</keyword>